<dbReference type="GO" id="GO:0008270">
    <property type="term" value="F:zinc ion binding"/>
    <property type="evidence" value="ECO:0007669"/>
    <property type="project" value="TreeGrafter"/>
</dbReference>
<dbReference type="EC" id="2.7.7.7" evidence="1"/>
<comment type="catalytic activity">
    <reaction evidence="7">
        <text>DNA(n) + a 2'-deoxyribonucleoside 5'-triphosphate = DNA(n+1) + diphosphate</text>
        <dbReference type="Rhea" id="RHEA:22508"/>
        <dbReference type="Rhea" id="RHEA-COMP:17339"/>
        <dbReference type="Rhea" id="RHEA-COMP:17340"/>
        <dbReference type="ChEBI" id="CHEBI:33019"/>
        <dbReference type="ChEBI" id="CHEBI:61560"/>
        <dbReference type="ChEBI" id="CHEBI:173112"/>
        <dbReference type="EC" id="2.7.7.7"/>
    </reaction>
</comment>
<dbReference type="GO" id="GO:0042578">
    <property type="term" value="F:phosphoric ester hydrolase activity"/>
    <property type="evidence" value="ECO:0007669"/>
    <property type="project" value="TreeGrafter"/>
</dbReference>
<dbReference type="InterPro" id="IPR010996">
    <property type="entry name" value="HHH_MUS81"/>
</dbReference>
<evidence type="ECO:0000256" key="6">
    <source>
        <dbReference type="ARBA" id="ARBA00023204"/>
    </source>
</evidence>
<organism evidence="9 10">
    <name type="scientific">Candidatus Shapirobacteria bacterium CG11_big_fil_rev_8_21_14_0_20_40_12</name>
    <dbReference type="NCBI Taxonomy" id="1974889"/>
    <lineage>
        <taxon>Bacteria</taxon>
        <taxon>Candidatus Shapironibacteriota</taxon>
    </lineage>
</organism>
<dbReference type="GO" id="GO:0003887">
    <property type="term" value="F:DNA-directed DNA polymerase activity"/>
    <property type="evidence" value="ECO:0007669"/>
    <property type="project" value="UniProtKB-KW"/>
</dbReference>
<dbReference type="InterPro" id="IPR016195">
    <property type="entry name" value="Pol/histidinol_Pase-like"/>
</dbReference>
<dbReference type="Pfam" id="PF14520">
    <property type="entry name" value="HHH_5"/>
    <property type="match status" value="1"/>
</dbReference>
<dbReference type="CDD" id="cd00141">
    <property type="entry name" value="NT_POLXc"/>
    <property type="match status" value="1"/>
</dbReference>
<dbReference type="Gene3D" id="3.30.460.10">
    <property type="entry name" value="Beta Polymerase, domain 2"/>
    <property type="match status" value="1"/>
</dbReference>
<dbReference type="Gene3D" id="1.10.150.20">
    <property type="entry name" value="5' to 3' exonuclease, C-terminal subdomain"/>
    <property type="match status" value="1"/>
</dbReference>
<dbReference type="InterPro" id="IPR002054">
    <property type="entry name" value="DNA-dir_DNA_pol_X"/>
</dbReference>
<dbReference type="InterPro" id="IPR002008">
    <property type="entry name" value="DNA_pol_X_beta-like"/>
</dbReference>
<dbReference type="InterPro" id="IPR029398">
    <property type="entry name" value="PolB_thumb"/>
</dbReference>
<dbReference type="PANTHER" id="PTHR36928">
    <property type="entry name" value="PHOSPHATASE YCDX-RELATED"/>
    <property type="match status" value="1"/>
</dbReference>
<dbReference type="GO" id="GO:0003677">
    <property type="term" value="F:DNA binding"/>
    <property type="evidence" value="ECO:0007669"/>
    <property type="project" value="InterPro"/>
</dbReference>
<dbReference type="InterPro" id="IPR050243">
    <property type="entry name" value="PHP_phosphatase"/>
</dbReference>
<keyword evidence="5" id="KW-0239">DNA-directed DNA polymerase</keyword>
<dbReference type="InterPro" id="IPR043519">
    <property type="entry name" value="NT_sf"/>
</dbReference>
<comment type="caution">
    <text evidence="9">The sequence shown here is derived from an EMBL/GenBank/DDBJ whole genome shotgun (WGS) entry which is preliminary data.</text>
</comment>
<dbReference type="Gene3D" id="1.10.150.110">
    <property type="entry name" value="DNA polymerase beta, N-terminal domain-like"/>
    <property type="match status" value="1"/>
</dbReference>
<dbReference type="Gene3D" id="3.30.210.10">
    <property type="entry name" value="DNA polymerase, thumb domain"/>
    <property type="match status" value="1"/>
</dbReference>
<gene>
    <name evidence="9" type="ORF">COV89_01155</name>
</gene>
<evidence type="ECO:0000256" key="3">
    <source>
        <dbReference type="ARBA" id="ARBA00022695"/>
    </source>
</evidence>
<dbReference type="Proteomes" id="UP000231371">
    <property type="component" value="Unassembled WGS sequence"/>
</dbReference>
<dbReference type="CDD" id="cd07436">
    <property type="entry name" value="PHP_PolX"/>
    <property type="match status" value="1"/>
</dbReference>
<keyword evidence="2" id="KW-0808">Transferase</keyword>
<dbReference type="Gene3D" id="3.20.20.140">
    <property type="entry name" value="Metal-dependent hydrolases"/>
    <property type="match status" value="1"/>
</dbReference>
<evidence type="ECO:0000313" key="9">
    <source>
        <dbReference type="EMBL" id="PIQ70301.1"/>
    </source>
</evidence>
<dbReference type="SMART" id="SM00483">
    <property type="entry name" value="POLXc"/>
    <property type="match status" value="1"/>
</dbReference>
<feature type="domain" description="DNA-directed DNA polymerase X" evidence="8">
    <location>
        <begin position="30"/>
        <end position="362"/>
    </location>
</feature>
<dbReference type="GO" id="GO:0005829">
    <property type="term" value="C:cytosol"/>
    <property type="evidence" value="ECO:0007669"/>
    <property type="project" value="TreeGrafter"/>
</dbReference>
<name>A0A2H0KGA9_9BACT</name>
<dbReference type="SUPFAM" id="SSF47802">
    <property type="entry name" value="DNA polymerase beta, N-terminal domain-like"/>
    <property type="match status" value="1"/>
</dbReference>
<evidence type="ECO:0000259" key="8">
    <source>
        <dbReference type="SMART" id="SM00483"/>
    </source>
</evidence>
<dbReference type="InterPro" id="IPR004013">
    <property type="entry name" value="PHP_dom"/>
</dbReference>
<proteinExistence type="predicted"/>
<dbReference type="Pfam" id="PF14716">
    <property type="entry name" value="HHH_8"/>
    <property type="match status" value="1"/>
</dbReference>
<sequence length="634" mass="72714">MLFNSLIIHLDCRMSQSRCKIRQMEKNKSFSNQEIAKILEKVAAAYEILDKDRFRIAAYERASVSIQHATSEVKDIWDDDKLDDIPGIGKSIASYLDELFRTGKVRHFEELFKKIPPSVFIFLDIPGVGPKTAYTLAEKLNIREEKNAIARLKTAAQKGKIEEIENFGEKSELDILNGISVLEKGELKTKRMLLFYADALADEIIDYLKKSNEVIRADPLGSLRRKVATVGDIDISVCTNNPQKAIEYFLNYKKIKEVISRGEESLVRVVLFSGQQVDLRFSTPEKYGSMLQYFTGSKQHNILLREFALKKDLSLSEYGIKTVKNLKTCPELVEGLKIKNFKDEENFYNFLGLEWIPPELREGTEEIKTSLNGKLPKLIELKEIKGDLHLHSNFNLEPSHDLGQSSVGEMLIQAGSLNYEYLGFSEHNPSVSNHSEREIYDLIMRKKEFIEQEYYSTKNKDYERGIKLPKQVLNSLEIDIKPNGNLAVDEKCLNILDYAIASVHSSFNQKREKMTDRVLKGLSHPKIKILGHPTGRLLLEREGYELDWDKIFDFCLKNNKFLEINSWPNRLDLPDTKVKEAVKYGVKLVINSDSHHVNQMAYLQYGVSVARRGWAEKKDIINSLSFEGLSDILL</sequence>
<evidence type="ECO:0000256" key="5">
    <source>
        <dbReference type="ARBA" id="ARBA00022932"/>
    </source>
</evidence>
<dbReference type="Pfam" id="PF02811">
    <property type="entry name" value="PHP"/>
    <property type="match status" value="1"/>
</dbReference>
<keyword evidence="3" id="KW-0548">Nucleotidyltransferase</keyword>
<evidence type="ECO:0000256" key="1">
    <source>
        <dbReference type="ARBA" id="ARBA00012417"/>
    </source>
</evidence>
<dbReference type="InterPro" id="IPR027421">
    <property type="entry name" value="DNA_pol_lamdba_lyase_dom_sf"/>
</dbReference>
<dbReference type="SUPFAM" id="SSF81301">
    <property type="entry name" value="Nucleotidyltransferase"/>
    <property type="match status" value="1"/>
</dbReference>
<dbReference type="InterPro" id="IPR047967">
    <property type="entry name" value="PolX_PHP"/>
</dbReference>
<reference evidence="9 10" key="1">
    <citation type="submission" date="2017-09" db="EMBL/GenBank/DDBJ databases">
        <title>Depth-based differentiation of microbial function through sediment-hosted aquifers and enrichment of novel symbionts in the deep terrestrial subsurface.</title>
        <authorList>
            <person name="Probst A.J."/>
            <person name="Ladd B."/>
            <person name="Jarett J.K."/>
            <person name="Geller-Mcgrath D.E."/>
            <person name="Sieber C.M."/>
            <person name="Emerson J.B."/>
            <person name="Anantharaman K."/>
            <person name="Thomas B.C."/>
            <person name="Malmstrom R."/>
            <person name="Stieglmeier M."/>
            <person name="Klingl A."/>
            <person name="Woyke T."/>
            <person name="Ryan C.M."/>
            <person name="Banfield J.F."/>
        </authorList>
    </citation>
    <scope>NUCLEOTIDE SEQUENCE [LARGE SCALE GENOMIC DNA]</scope>
    <source>
        <strain evidence="9">CG11_big_fil_rev_8_21_14_0_20_40_12</strain>
    </source>
</reference>
<accession>A0A2H0KGA9</accession>
<dbReference type="PANTHER" id="PTHR36928:SF1">
    <property type="entry name" value="PHOSPHATASE YCDX-RELATED"/>
    <property type="match status" value="1"/>
</dbReference>
<keyword evidence="6" id="KW-0234">DNA repair</keyword>
<keyword evidence="4" id="KW-0227">DNA damage</keyword>
<dbReference type="Pfam" id="PF14791">
    <property type="entry name" value="DNA_pol_B_thumb"/>
    <property type="match status" value="1"/>
</dbReference>
<dbReference type="AlphaFoldDB" id="A0A2H0KGA9"/>
<dbReference type="EMBL" id="PCVI01000020">
    <property type="protein sequence ID" value="PIQ70301.1"/>
    <property type="molecule type" value="Genomic_DNA"/>
</dbReference>
<dbReference type="PRINTS" id="PR00870">
    <property type="entry name" value="DNAPOLXBETA"/>
</dbReference>
<dbReference type="GO" id="GO:0006281">
    <property type="term" value="P:DNA repair"/>
    <property type="evidence" value="ECO:0007669"/>
    <property type="project" value="UniProtKB-KW"/>
</dbReference>
<evidence type="ECO:0000256" key="2">
    <source>
        <dbReference type="ARBA" id="ARBA00022679"/>
    </source>
</evidence>
<evidence type="ECO:0000313" key="10">
    <source>
        <dbReference type="Proteomes" id="UP000231371"/>
    </source>
</evidence>
<dbReference type="SUPFAM" id="SSF89550">
    <property type="entry name" value="PHP domain-like"/>
    <property type="match status" value="1"/>
</dbReference>
<dbReference type="InterPro" id="IPR037160">
    <property type="entry name" value="DNA_Pol_thumb_sf"/>
</dbReference>
<evidence type="ECO:0000256" key="4">
    <source>
        <dbReference type="ARBA" id="ARBA00022763"/>
    </source>
</evidence>
<protein>
    <recommendedName>
        <fullName evidence="1">DNA-directed DNA polymerase</fullName>
        <ecNumber evidence="1">2.7.7.7</ecNumber>
    </recommendedName>
</protein>
<evidence type="ECO:0000256" key="7">
    <source>
        <dbReference type="ARBA" id="ARBA00049244"/>
    </source>
</evidence>